<dbReference type="Proteomes" id="UP000297245">
    <property type="component" value="Unassembled WGS sequence"/>
</dbReference>
<evidence type="ECO:0000313" key="2">
    <source>
        <dbReference type="Proteomes" id="UP000297245"/>
    </source>
</evidence>
<evidence type="ECO:0008006" key="3">
    <source>
        <dbReference type="Google" id="ProtNLM"/>
    </source>
</evidence>
<dbReference type="GO" id="GO:0005743">
    <property type="term" value="C:mitochondrial inner membrane"/>
    <property type="evidence" value="ECO:0007669"/>
    <property type="project" value="TreeGrafter"/>
</dbReference>
<organism evidence="1 2">
    <name type="scientific">Dendrothele bispora (strain CBS 962.96)</name>
    <dbReference type="NCBI Taxonomy" id="1314807"/>
    <lineage>
        <taxon>Eukaryota</taxon>
        <taxon>Fungi</taxon>
        <taxon>Dikarya</taxon>
        <taxon>Basidiomycota</taxon>
        <taxon>Agaricomycotina</taxon>
        <taxon>Agaricomycetes</taxon>
        <taxon>Agaricomycetidae</taxon>
        <taxon>Agaricales</taxon>
        <taxon>Agaricales incertae sedis</taxon>
        <taxon>Dendrothele</taxon>
    </lineage>
</organism>
<reference evidence="1 2" key="1">
    <citation type="journal article" date="2019" name="Nat. Ecol. Evol.">
        <title>Megaphylogeny resolves global patterns of mushroom evolution.</title>
        <authorList>
            <person name="Varga T."/>
            <person name="Krizsan K."/>
            <person name="Foldi C."/>
            <person name="Dima B."/>
            <person name="Sanchez-Garcia M."/>
            <person name="Sanchez-Ramirez S."/>
            <person name="Szollosi G.J."/>
            <person name="Szarkandi J.G."/>
            <person name="Papp V."/>
            <person name="Albert L."/>
            <person name="Andreopoulos W."/>
            <person name="Angelini C."/>
            <person name="Antonin V."/>
            <person name="Barry K.W."/>
            <person name="Bougher N.L."/>
            <person name="Buchanan P."/>
            <person name="Buyck B."/>
            <person name="Bense V."/>
            <person name="Catcheside P."/>
            <person name="Chovatia M."/>
            <person name="Cooper J."/>
            <person name="Damon W."/>
            <person name="Desjardin D."/>
            <person name="Finy P."/>
            <person name="Geml J."/>
            <person name="Haridas S."/>
            <person name="Hughes K."/>
            <person name="Justo A."/>
            <person name="Karasinski D."/>
            <person name="Kautmanova I."/>
            <person name="Kiss B."/>
            <person name="Kocsube S."/>
            <person name="Kotiranta H."/>
            <person name="LaButti K.M."/>
            <person name="Lechner B.E."/>
            <person name="Liimatainen K."/>
            <person name="Lipzen A."/>
            <person name="Lukacs Z."/>
            <person name="Mihaltcheva S."/>
            <person name="Morgado L.N."/>
            <person name="Niskanen T."/>
            <person name="Noordeloos M.E."/>
            <person name="Ohm R.A."/>
            <person name="Ortiz-Santana B."/>
            <person name="Ovrebo C."/>
            <person name="Racz N."/>
            <person name="Riley R."/>
            <person name="Savchenko A."/>
            <person name="Shiryaev A."/>
            <person name="Soop K."/>
            <person name="Spirin V."/>
            <person name="Szebenyi C."/>
            <person name="Tomsovsky M."/>
            <person name="Tulloss R.E."/>
            <person name="Uehling J."/>
            <person name="Grigoriev I.V."/>
            <person name="Vagvolgyi C."/>
            <person name="Papp T."/>
            <person name="Martin F.M."/>
            <person name="Miettinen O."/>
            <person name="Hibbett D.S."/>
            <person name="Nagy L.G."/>
        </authorList>
    </citation>
    <scope>NUCLEOTIDE SEQUENCE [LARGE SCALE GENOMIC DNA]</scope>
    <source>
        <strain evidence="1 2">CBS 962.96</strain>
    </source>
</reference>
<dbReference type="EMBL" id="ML179184">
    <property type="protein sequence ID" value="THU96092.1"/>
    <property type="molecule type" value="Genomic_DNA"/>
</dbReference>
<protein>
    <recommendedName>
        <fullName evidence="3">DUF1783-domain-containing protein</fullName>
    </recommendedName>
</protein>
<dbReference type="AlphaFoldDB" id="A0A4S8M1Y8"/>
<dbReference type="GO" id="GO:0033617">
    <property type="term" value="P:mitochondrial respiratory chain complex IV assembly"/>
    <property type="evidence" value="ECO:0007669"/>
    <property type="project" value="InterPro"/>
</dbReference>
<dbReference type="InterPro" id="IPR014807">
    <property type="entry name" value="Coa1"/>
</dbReference>
<dbReference type="PANTHER" id="PTHR28523">
    <property type="entry name" value="CYTOCHROME C OXIDASE ASSEMBLY FACTOR 1"/>
    <property type="match status" value="1"/>
</dbReference>
<proteinExistence type="predicted"/>
<sequence>MRAVRNDERLKEVLQEAIRPEPEWWLNGDPKIKGTISTMQGNVDVSFRTKGSKGAGTFVLYEYSKRKGVPLSILRFRIIADDGQIVEIGSKGL</sequence>
<keyword evidence="2" id="KW-1185">Reference proteome</keyword>
<dbReference type="OrthoDB" id="2100652at2759"/>
<gene>
    <name evidence="1" type="ORF">K435DRAFT_665119</name>
</gene>
<dbReference type="Pfam" id="PF08695">
    <property type="entry name" value="Coa1"/>
    <property type="match status" value="1"/>
</dbReference>
<dbReference type="PANTHER" id="PTHR28523:SF1">
    <property type="entry name" value="CYTOCHROME C OXIDASE ASSEMBLY FACTOR 1"/>
    <property type="match status" value="1"/>
</dbReference>
<evidence type="ECO:0000313" key="1">
    <source>
        <dbReference type="EMBL" id="THU96092.1"/>
    </source>
</evidence>
<name>A0A4S8M1Y8_DENBC</name>
<accession>A0A4S8M1Y8</accession>
<dbReference type="InterPro" id="IPR042432">
    <property type="entry name" value="Coa1_fungi"/>
</dbReference>